<keyword evidence="1" id="KW-1133">Transmembrane helix</keyword>
<accession>A0A212JF23</accession>
<dbReference type="EMBL" id="FLUL01000001">
    <property type="protein sequence ID" value="SBV97865.1"/>
    <property type="molecule type" value="Genomic_DNA"/>
</dbReference>
<evidence type="ECO:0000313" key="2">
    <source>
        <dbReference type="EMBL" id="SBV97865.1"/>
    </source>
</evidence>
<keyword evidence="1" id="KW-0812">Transmembrane</keyword>
<evidence type="ECO:0000256" key="1">
    <source>
        <dbReference type="SAM" id="Phobius"/>
    </source>
</evidence>
<sequence length="50" mass="5904">MRLMMTSFFVLFTTVMGIVLLIGAMMSMHNFLKRKTDNTIMMRMRHNSMS</sequence>
<organism evidence="2">
    <name type="scientific">uncultured Dysgonomonas sp</name>
    <dbReference type="NCBI Taxonomy" id="206096"/>
    <lineage>
        <taxon>Bacteria</taxon>
        <taxon>Pseudomonadati</taxon>
        <taxon>Bacteroidota</taxon>
        <taxon>Bacteroidia</taxon>
        <taxon>Bacteroidales</taxon>
        <taxon>Dysgonomonadaceae</taxon>
        <taxon>Dysgonomonas</taxon>
        <taxon>environmental samples</taxon>
    </lineage>
</organism>
<proteinExistence type="predicted"/>
<reference evidence="2" key="1">
    <citation type="submission" date="2016-04" db="EMBL/GenBank/DDBJ databases">
        <authorList>
            <person name="Evans L.H."/>
            <person name="Alamgir A."/>
            <person name="Owens N."/>
            <person name="Weber N.D."/>
            <person name="Virtaneva K."/>
            <person name="Barbian K."/>
            <person name="Babar A."/>
            <person name="Rosenke K."/>
        </authorList>
    </citation>
    <scope>NUCLEOTIDE SEQUENCE</scope>
    <source>
        <strain evidence="2">86-2</strain>
    </source>
</reference>
<dbReference type="AlphaFoldDB" id="A0A212JF23"/>
<gene>
    <name evidence="2" type="ORF">KL86DYS2_11348</name>
</gene>
<name>A0A212JF23_9BACT</name>
<keyword evidence="1" id="KW-0472">Membrane</keyword>
<feature type="transmembrane region" description="Helical" evidence="1">
    <location>
        <begin position="6"/>
        <end position="26"/>
    </location>
</feature>
<protein>
    <submittedName>
        <fullName evidence="2">Uncharacterized protein</fullName>
    </submittedName>
</protein>